<dbReference type="InParanoid" id="A0A3N0VGP5"/>
<dbReference type="AlphaFoldDB" id="A0A3N0VGP5"/>
<organism evidence="2 3">
    <name type="scientific">Stagnimonas aquatica</name>
    <dbReference type="NCBI Taxonomy" id="2689987"/>
    <lineage>
        <taxon>Bacteria</taxon>
        <taxon>Pseudomonadati</taxon>
        <taxon>Pseudomonadota</taxon>
        <taxon>Gammaproteobacteria</taxon>
        <taxon>Nevskiales</taxon>
        <taxon>Nevskiaceae</taxon>
        <taxon>Stagnimonas</taxon>
    </lineage>
</organism>
<dbReference type="Pfam" id="PF03091">
    <property type="entry name" value="CutA1"/>
    <property type="match status" value="1"/>
</dbReference>
<accession>A0A3N0VGP5</accession>
<dbReference type="GO" id="GO:0010038">
    <property type="term" value="P:response to metal ion"/>
    <property type="evidence" value="ECO:0007669"/>
    <property type="project" value="InterPro"/>
</dbReference>
<dbReference type="FunCoup" id="A0A3N0VGP5">
    <property type="interactions" value="179"/>
</dbReference>
<evidence type="ECO:0000256" key="1">
    <source>
        <dbReference type="ARBA" id="ARBA00010169"/>
    </source>
</evidence>
<sequence>MSALLVLISAPADAAPVLARALVESRLAACVNLLPGLRSVYRWQGEVCEDGETLLIAKTAEGRFADLRAAVLRMHPYELPEIVAVKLDDAHPPYLQWLLSQVSDSPSP</sequence>
<dbReference type="Proteomes" id="UP000282106">
    <property type="component" value="Unassembled WGS sequence"/>
</dbReference>
<gene>
    <name evidence="2" type="ORF">ED208_05600</name>
</gene>
<dbReference type="InterPro" id="IPR015867">
    <property type="entry name" value="N-reg_PII/ATP_PRibTrfase_C"/>
</dbReference>
<evidence type="ECO:0000313" key="3">
    <source>
        <dbReference type="Proteomes" id="UP000282106"/>
    </source>
</evidence>
<proteinExistence type="inferred from homology"/>
<dbReference type="GO" id="GO:0005507">
    <property type="term" value="F:copper ion binding"/>
    <property type="evidence" value="ECO:0007669"/>
    <property type="project" value="TreeGrafter"/>
</dbReference>
<dbReference type="EMBL" id="RJVO01000002">
    <property type="protein sequence ID" value="ROH91851.1"/>
    <property type="molecule type" value="Genomic_DNA"/>
</dbReference>
<dbReference type="Gene3D" id="3.30.70.120">
    <property type="match status" value="1"/>
</dbReference>
<dbReference type="PANTHER" id="PTHR23419:SF8">
    <property type="entry name" value="FI09726P"/>
    <property type="match status" value="1"/>
</dbReference>
<dbReference type="InterPro" id="IPR011322">
    <property type="entry name" value="N-reg_PII-like_a/b"/>
</dbReference>
<comment type="caution">
    <text evidence="2">The sequence shown here is derived from an EMBL/GenBank/DDBJ whole genome shotgun (WGS) entry which is preliminary data.</text>
</comment>
<dbReference type="InterPro" id="IPR004323">
    <property type="entry name" value="Ion_tolerance_CutA"/>
</dbReference>
<keyword evidence="3" id="KW-1185">Reference proteome</keyword>
<reference evidence="2 3" key="1">
    <citation type="submission" date="2018-10" db="EMBL/GenBank/DDBJ databases">
        <authorList>
            <person name="Chen W.-M."/>
        </authorList>
    </citation>
    <scope>NUCLEOTIDE SEQUENCE [LARGE SCALE GENOMIC DNA]</scope>
    <source>
        <strain evidence="2 3">THS-13</strain>
    </source>
</reference>
<dbReference type="PANTHER" id="PTHR23419">
    <property type="entry name" value="DIVALENT CATION TOLERANCE CUTA-RELATED"/>
    <property type="match status" value="1"/>
</dbReference>
<dbReference type="SUPFAM" id="SSF54913">
    <property type="entry name" value="GlnB-like"/>
    <property type="match status" value="1"/>
</dbReference>
<evidence type="ECO:0000313" key="2">
    <source>
        <dbReference type="EMBL" id="ROH91851.1"/>
    </source>
</evidence>
<comment type="similarity">
    <text evidence="1">Belongs to the CutA family.</text>
</comment>
<dbReference type="RefSeq" id="WP_123210895.1">
    <property type="nucleotide sequence ID" value="NZ_RJVO01000002.1"/>
</dbReference>
<name>A0A3N0VGP5_9GAMM</name>
<protein>
    <submittedName>
        <fullName evidence="2">Divalent-cation tolerance protein CutA</fullName>
    </submittedName>
</protein>